<comment type="similarity">
    <text evidence="1">Belongs to the ROK (NagC/XylR) family.</text>
</comment>
<proteinExistence type="inferred from homology"/>
<dbReference type="SUPFAM" id="SSF53067">
    <property type="entry name" value="Actin-like ATPase domain"/>
    <property type="match status" value="1"/>
</dbReference>
<protein>
    <submittedName>
        <fullName evidence="2">ROK family protein</fullName>
    </submittedName>
</protein>
<keyword evidence="3" id="KW-1185">Reference proteome</keyword>
<dbReference type="InterPro" id="IPR043129">
    <property type="entry name" value="ATPase_NBD"/>
</dbReference>
<dbReference type="AlphaFoldDB" id="A0A5C5RXQ6"/>
<dbReference type="Proteomes" id="UP000319375">
    <property type="component" value="Unassembled WGS sequence"/>
</dbReference>
<evidence type="ECO:0000313" key="2">
    <source>
        <dbReference type="EMBL" id="TWS27502.1"/>
    </source>
</evidence>
<name>A0A5C5RXQ6_9ACTN</name>
<dbReference type="Pfam" id="PF00480">
    <property type="entry name" value="ROK"/>
    <property type="match status" value="1"/>
</dbReference>
<evidence type="ECO:0000256" key="1">
    <source>
        <dbReference type="ARBA" id="ARBA00006479"/>
    </source>
</evidence>
<evidence type="ECO:0000313" key="3">
    <source>
        <dbReference type="Proteomes" id="UP000319375"/>
    </source>
</evidence>
<dbReference type="RefSeq" id="WP_146488445.1">
    <property type="nucleotide sequence ID" value="NZ_VIGX01000013.1"/>
</dbReference>
<accession>A0A5C5RXQ6</accession>
<dbReference type="Gene3D" id="3.30.420.40">
    <property type="match status" value="2"/>
</dbReference>
<reference evidence="2 3" key="1">
    <citation type="submission" date="2019-06" db="EMBL/GenBank/DDBJ databases">
        <title>Tsukamurella conjunctivitidis sp. nov., Tsukamurella assacharolytica sp. nov. and Tsukamurella sputae sp. nov. isolated from patients with conjunctivitis, bacteraemia (lymphoma) and respiratory infection (sputum) in Hong Kong.</title>
        <authorList>
            <person name="Teng J.L.L."/>
            <person name="Lee H.H."/>
            <person name="Fong J.Y.H."/>
            <person name="Fok K.M.N."/>
            <person name="Lau S.K.P."/>
            <person name="Woo P.C.Y."/>
        </authorList>
    </citation>
    <scope>NUCLEOTIDE SEQUENCE [LARGE SCALE GENOMIC DNA]</scope>
    <source>
        <strain evidence="2 3">HKU72</strain>
    </source>
</reference>
<dbReference type="EMBL" id="VIGX01000013">
    <property type="protein sequence ID" value="TWS27502.1"/>
    <property type="molecule type" value="Genomic_DNA"/>
</dbReference>
<comment type="caution">
    <text evidence="2">The sequence shown here is derived from an EMBL/GenBank/DDBJ whole genome shotgun (WGS) entry which is preliminary data.</text>
</comment>
<sequence length="336" mass="35116">MTVAPTAPPPTSEPAGGTRFAADLGGTWLRIRRRADSTVERRPAPSLLNFPATPVDELRARLVDSLARAAPPAATAAISCGAALDHTTGVLYGSGPLWGPTDEPYDLAGALRRARPDVTWTLVNDLTAGLADFVHRRAGSDARRAAYLTVSSGIALRTADLRERTIPVDENGLQGEVGHLPAASPIDDGDPLVCECGVAGHVAAYSSGPGIERLAGRICAEPGAARWLTAALGADDPRAQRILRAAVAPIAGLLRAAWCLDPHLDVIGIGGGVVDGIGAPYRTALLAQLGNATGYADRGFSRRWLDRRLVFCTAGDVDCLRGAELMRDDFLTVAPA</sequence>
<dbReference type="OrthoDB" id="9797931at2"/>
<organism evidence="2 3">
    <name type="scientific">Tsukamurella conjunctivitidis</name>
    <dbReference type="NCBI Taxonomy" id="2592068"/>
    <lineage>
        <taxon>Bacteria</taxon>
        <taxon>Bacillati</taxon>
        <taxon>Actinomycetota</taxon>
        <taxon>Actinomycetes</taxon>
        <taxon>Mycobacteriales</taxon>
        <taxon>Tsukamurellaceae</taxon>
        <taxon>Tsukamurella</taxon>
    </lineage>
</organism>
<dbReference type="InterPro" id="IPR000600">
    <property type="entry name" value="ROK"/>
</dbReference>
<gene>
    <name evidence="2" type="ORF">FK530_18470</name>
</gene>